<dbReference type="Gene3D" id="3.30.379.10">
    <property type="entry name" value="Chitobiase/beta-hexosaminidase domain 2-like"/>
    <property type="match status" value="1"/>
</dbReference>
<feature type="active site" description="Proton donor" evidence="8">
    <location>
        <position position="318"/>
    </location>
</feature>
<dbReference type="InterPro" id="IPR025705">
    <property type="entry name" value="Beta_hexosaminidase_sua/sub"/>
</dbReference>
<feature type="domain" description="Beta-hexosaminidase eukaryotic type N-terminal" evidence="11">
    <location>
        <begin position="23"/>
        <end position="138"/>
    </location>
</feature>
<protein>
    <recommendedName>
        <fullName evidence="7">Beta-hexosaminidase</fullName>
        <ecNumber evidence="7">3.2.1.52</ecNumber>
    </recommendedName>
</protein>
<evidence type="ECO:0000313" key="13">
    <source>
        <dbReference type="Proteomes" id="UP001149090"/>
    </source>
</evidence>
<dbReference type="OMA" id="KMWPRAA"/>
<dbReference type="Gene3D" id="3.20.20.80">
    <property type="entry name" value="Glycosidases"/>
    <property type="match status" value="1"/>
</dbReference>
<feature type="signal peptide" evidence="9">
    <location>
        <begin position="1"/>
        <end position="18"/>
    </location>
</feature>
<dbReference type="PANTHER" id="PTHR22600:SF21">
    <property type="entry name" value="BETA-HEXOSAMINIDASE A"/>
    <property type="match status" value="1"/>
</dbReference>
<dbReference type="FunFam" id="3.20.20.80:FF:000063">
    <property type="entry name" value="Beta-hexosaminidase"/>
    <property type="match status" value="1"/>
</dbReference>
<evidence type="ECO:0000256" key="4">
    <source>
        <dbReference type="ARBA" id="ARBA00022801"/>
    </source>
</evidence>
<dbReference type="InterPro" id="IPR029018">
    <property type="entry name" value="Hex-like_dom2"/>
</dbReference>
<feature type="domain" description="Glycoside hydrolase family 20 catalytic" evidence="10">
    <location>
        <begin position="163"/>
        <end position="481"/>
    </location>
</feature>
<dbReference type="GO" id="GO:0005764">
    <property type="term" value="C:lysosome"/>
    <property type="evidence" value="ECO:0007669"/>
    <property type="project" value="TreeGrafter"/>
</dbReference>
<feature type="chain" id="PRO_5040225334" description="Beta-hexosaminidase" evidence="9">
    <location>
        <begin position="19"/>
        <end position="522"/>
    </location>
</feature>
<evidence type="ECO:0000256" key="6">
    <source>
        <dbReference type="ARBA" id="ARBA00023295"/>
    </source>
</evidence>
<dbReference type="SUPFAM" id="SSF55545">
    <property type="entry name" value="beta-N-acetylhexosaminidase-like domain"/>
    <property type="match status" value="1"/>
</dbReference>
<evidence type="ECO:0000256" key="8">
    <source>
        <dbReference type="PIRSR" id="PIRSR001093-1"/>
    </source>
</evidence>
<evidence type="ECO:0000256" key="3">
    <source>
        <dbReference type="ARBA" id="ARBA00022729"/>
    </source>
</evidence>
<dbReference type="GO" id="GO:0005975">
    <property type="term" value="P:carbohydrate metabolic process"/>
    <property type="evidence" value="ECO:0007669"/>
    <property type="project" value="InterPro"/>
</dbReference>
<keyword evidence="3 9" id="KW-0732">Signal</keyword>
<evidence type="ECO:0000256" key="2">
    <source>
        <dbReference type="ARBA" id="ARBA00006285"/>
    </source>
</evidence>
<keyword evidence="13" id="KW-1185">Reference proteome</keyword>
<dbReference type="InterPro" id="IPR017853">
    <property type="entry name" value="GH"/>
</dbReference>
<dbReference type="SUPFAM" id="SSF51445">
    <property type="entry name" value="(Trans)glycosidases"/>
    <property type="match status" value="1"/>
</dbReference>
<dbReference type="PIRSF" id="PIRSF001093">
    <property type="entry name" value="B-hxosamndse_ab_euk"/>
    <property type="match status" value="1"/>
</dbReference>
<accession>A0A9Q0LC60</accession>
<dbReference type="OrthoDB" id="428480at2759"/>
<organism evidence="12 13">
    <name type="scientific">Anaeramoeba ignava</name>
    <name type="common">Anaerobic marine amoeba</name>
    <dbReference type="NCBI Taxonomy" id="1746090"/>
    <lineage>
        <taxon>Eukaryota</taxon>
        <taxon>Metamonada</taxon>
        <taxon>Anaeramoebidae</taxon>
        <taxon>Anaeramoeba</taxon>
    </lineage>
</organism>
<dbReference type="EMBL" id="JAPDFW010000098">
    <property type="protein sequence ID" value="KAJ5070177.1"/>
    <property type="molecule type" value="Genomic_DNA"/>
</dbReference>
<gene>
    <name evidence="12" type="ORF">M0811_11206</name>
</gene>
<evidence type="ECO:0000256" key="9">
    <source>
        <dbReference type="SAM" id="SignalP"/>
    </source>
</evidence>
<dbReference type="PRINTS" id="PR00738">
    <property type="entry name" value="GLHYDRLASE20"/>
</dbReference>
<dbReference type="Pfam" id="PF14845">
    <property type="entry name" value="Glycohydro_20b2"/>
    <property type="match status" value="1"/>
</dbReference>
<sequence length="522" mass="60423">MKIICLIVFLSFFLFSFSKKPSLWPEPQNIVYGDENFQIDSSSFDFKLEGSGSTSQILQDKVEFYKKLLFPFPIKKEFKKFSFNSLLSTVVINVKSADETLQLGVNENYTISITNQESIISSQTIYGAIRGLETFSQLIYFNYTSSTYWIKNGPLLIIDYPRFKWRGILIDTSRHYIPTESMKLMIEAMAFNKMNTLHWHATDAQSFPLFINKYPELSQKGAYFDGDYSYSNEEVNDIVSYAKSFGIRVVIEIDGPGHSASFGKGIPSMISNCPKFLDNINSISLNPTQNFTYQVLTDIWKEMSTLFIDNFIHFGGDEVYYECWKEDPQINQWMQEHNMTTTQLEEYYFTNMNIIKSTISKKTIFWESVYDLKNFDILKDSIVQLWTDITKAQEVINSGIQVINSFGWYLDRQVPGPDIHYEFLDTWKDFYSLEPFDYVSQNQEMFLGGEACSWSEQVNWSSISNRIWPRASAVAERLWSSRNVNDISDATLRLNDFSCRLINRGIPSAPLVPGACYIGKMH</sequence>
<dbReference type="GO" id="GO:0016020">
    <property type="term" value="C:membrane"/>
    <property type="evidence" value="ECO:0007669"/>
    <property type="project" value="TreeGrafter"/>
</dbReference>
<dbReference type="AlphaFoldDB" id="A0A9Q0LC60"/>
<name>A0A9Q0LC60_ANAIG</name>
<keyword evidence="4 7" id="KW-0378">Hydrolase</keyword>
<dbReference type="GO" id="GO:0004563">
    <property type="term" value="F:beta-N-acetylhexosaminidase activity"/>
    <property type="evidence" value="ECO:0007669"/>
    <property type="project" value="UniProtKB-EC"/>
</dbReference>
<dbReference type="Pfam" id="PF00728">
    <property type="entry name" value="Glyco_hydro_20"/>
    <property type="match status" value="1"/>
</dbReference>
<evidence type="ECO:0000256" key="1">
    <source>
        <dbReference type="ARBA" id="ARBA00001231"/>
    </source>
</evidence>
<dbReference type="Proteomes" id="UP001149090">
    <property type="component" value="Unassembled WGS sequence"/>
</dbReference>
<evidence type="ECO:0000256" key="7">
    <source>
        <dbReference type="PIRNR" id="PIRNR001093"/>
    </source>
</evidence>
<reference evidence="12" key="1">
    <citation type="submission" date="2022-10" db="EMBL/GenBank/DDBJ databases">
        <title>Novel sulphate-reducing endosymbionts in the free-living metamonad Anaeramoeba.</title>
        <authorList>
            <person name="Jerlstrom-Hultqvist J."/>
            <person name="Cepicka I."/>
            <person name="Gallot-Lavallee L."/>
            <person name="Salas-Leiva D."/>
            <person name="Curtis B.A."/>
            <person name="Zahonova K."/>
            <person name="Pipaliya S."/>
            <person name="Dacks J."/>
            <person name="Roger A.J."/>
        </authorList>
    </citation>
    <scope>NUCLEOTIDE SEQUENCE</scope>
    <source>
        <strain evidence="12">BMAN</strain>
    </source>
</reference>
<keyword evidence="5" id="KW-0325">Glycoprotein</keyword>
<evidence type="ECO:0000259" key="10">
    <source>
        <dbReference type="Pfam" id="PF00728"/>
    </source>
</evidence>
<evidence type="ECO:0000259" key="11">
    <source>
        <dbReference type="Pfam" id="PF14845"/>
    </source>
</evidence>
<comment type="similarity">
    <text evidence="2 7">Belongs to the glycosyl hydrolase 20 family.</text>
</comment>
<dbReference type="PANTHER" id="PTHR22600">
    <property type="entry name" value="BETA-HEXOSAMINIDASE"/>
    <property type="match status" value="1"/>
</dbReference>
<evidence type="ECO:0000313" key="12">
    <source>
        <dbReference type="EMBL" id="KAJ5070177.1"/>
    </source>
</evidence>
<comment type="catalytic activity">
    <reaction evidence="1 7">
        <text>Hydrolysis of terminal non-reducing N-acetyl-D-hexosamine residues in N-acetyl-beta-D-hexosaminides.</text>
        <dbReference type="EC" id="3.2.1.52"/>
    </reaction>
</comment>
<keyword evidence="6 7" id="KW-0326">Glycosidase</keyword>
<dbReference type="InterPro" id="IPR029019">
    <property type="entry name" value="HEX_eukaryotic_N"/>
</dbReference>
<dbReference type="GO" id="GO:0030203">
    <property type="term" value="P:glycosaminoglycan metabolic process"/>
    <property type="evidence" value="ECO:0007669"/>
    <property type="project" value="TreeGrafter"/>
</dbReference>
<proteinExistence type="inferred from homology"/>
<comment type="caution">
    <text evidence="12">The sequence shown here is derived from an EMBL/GenBank/DDBJ whole genome shotgun (WGS) entry which is preliminary data.</text>
</comment>
<evidence type="ECO:0000256" key="5">
    <source>
        <dbReference type="ARBA" id="ARBA00023180"/>
    </source>
</evidence>
<dbReference type="InterPro" id="IPR015883">
    <property type="entry name" value="Glyco_hydro_20_cat"/>
</dbReference>
<dbReference type="EC" id="3.2.1.52" evidence="7"/>